<evidence type="ECO:0000256" key="1">
    <source>
        <dbReference type="SAM" id="Phobius"/>
    </source>
</evidence>
<keyword evidence="1" id="KW-1133">Transmembrane helix</keyword>
<gene>
    <name evidence="2" type="ORF">CP373A1_03405</name>
</gene>
<proteinExistence type="predicted"/>
<dbReference type="AlphaFoldDB" id="A0A174TCY2"/>
<dbReference type="eggNOG" id="ENOG5032S0Q">
    <property type="taxonomic scope" value="Bacteria"/>
</dbReference>
<dbReference type="OrthoDB" id="1957909at2"/>
<dbReference type="RefSeq" id="WP_027097681.1">
    <property type="nucleotide sequence ID" value="NZ_CABHIH010000001.1"/>
</dbReference>
<dbReference type="EMBL" id="MAPZ01000010">
    <property type="protein sequence ID" value="OBY11983.1"/>
    <property type="molecule type" value="Genomic_DNA"/>
</dbReference>
<keyword evidence="1" id="KW-0472">Membrane</keyword>
<accession>A0A174TCY2</accession>
<name>A0A174TCY2_9CLOT</name>
<dbReference type="NCBIfam" id="TIGR02833">
    <property type="entry name" value="spore_III_AB"/>
    <property type="match status" value="1"/>
</dbReference>
<keyword evidence="1" id="KW-0812">Transmembrane</keyword>
<sequence length="172" mass="19746">MVKIILIISIFSIFTFAGYIYGESFRKRLLNLNECYKGVLLLQNEVVFNTTPLPEALYEISKKSKEPFNKLISNVSDDLKNGEIGDVYIAFKENYEDVKEEVYLNKEDKDILGDFLKSLGYSGVYGQEKIFNLALENLKINIKEAGEESKKNTKLYRYLGMCFGAMISIFLL</sequence>
<dbReference type="Pfam" id="PF09548">
    <property type="entry name" value="Spore_III_AB"/>
    <property type="match status" value="1"/>
</dbReference>
<dbReference type="GeneID" id="42775517"/>
<dbReference type="PIRSF" id="PIRSF021435">
    <property type="entry name" value="SpoIIIAB"/>
    <property type="match status" value="1"/>
</dbReference>
<protein>
    <submittedName>
        <fullName evidence="2">Stage III sporulation protein AB</fullName>
    </submittedName>
</protein>
<reference evidence="2 3" key="1">
    <citation type="submission" date="2016-06" db="EMBL/GenBank/DDBJ databases">
        <authorList>
            <person name="Kjaerup R.B."/>
            <person name="Dalgaard T.S."/>
            <person name="Juul-Madsen H.R."/>
        </authorList>
    </citation>
    <scope>NUCLEOTIDE SEQUENCE [LARGE SCALE GENOMIC DNA]</scope>
    <source>
        <strain evidence="2 3">373-A1</strain>
    </source>
</reference>
<evidence type="ECO:0000313" key="2">
    <source>
        <dbReference type="EMBL" id="OBY11983.1"/>
    </source>
</evidence>
<keyword evidence="3" id="KW-1185">Reference proteome</keyword>
<dbReference type="Proteomes" id="UP000092714">
    <property type="component" value="Unassembled WGS sequence"/>
</dbReference>
<dbReference type="InterPro" id="IPR014198">
    <property type="entry name" value="Spore_III_AB"/>
</dbReference>
<comment type="caution">
    <text evidence="2">The sequence shown here is derived from an EMBL/GenBank/DDBJ whole genome shotgun (WGS) entry which is preliminary data.</text>
</comment>
<organism evidence="2 3">
    <name type="scientific">Clostridium paraputrificum</name>
    <dbReference type="NCBI Taxonomy" id="29363"/>
    <lineage>
        <taxon>Bacteria</taxon>
        <taxon>Bacillati</taxon>
        <taxon>Bacillota</taxon>
        <taxon>Clostridia</taxon>
        <taxon>Eubacteriales</taxon>
        <taxon>Clostridiaceae</taxon>
        <taxon>Clostridium</taxon>
    </lineage>
</organism>
<evidence type="ECO:0000313" key="3">
    <source>
        <dbReference type="Proteomes" id="UP000092714"/>
    </source>
</evidence>
<feature type="transmembrane region" description="Helical" evidence="1">
    <location>
        <begin position="6"/>
        <end position="22"/>
    </location>
</feature>